<dbReference type="PANTHER" id="PTHR12403">
    <property type="entry name" value="TRAFFICKING PROTEIN PARTICLE COMPLEX SUBUNIT 2"/>
    <property type="match status" value="1"/>
</dbReference>
<reference evidence="1" key="2">
    <citation type="submission" date="2022-01" db="EMBL/GenBank/DDBJ databases">
        <authorList>
            <person name="Hirooka S."/>
            <person name="Miyagishima S.Y."/>
        </authorList>
    </citation>
    <scope>NUCLEOTIDE SEQUENCE</scope>
    <source>
        <strain evidence="1">NBRC 102759</strain>
    </source>
</reference>
<dbReference type="GO" id="GO:0006888">
    <property type="term" value="P:endoplasmic reticulum to Golgi vesicle-mediated transport"/>
    <property type="evidence" value="ECO:0007669"/>
    <property type="project" value="InterPro"/>
</dbReference>
<gene>
    <name evidence="1" type="ORF">GpartN1_g4044.t1</name>
</gene>
<dbReference type="GO" id="GO:0005737">
    <property type="term" value="C:cytoplasm"/>
    <property type="evidence" value="ECO:0007669"/>
    <property type="project" value="GOC"/>
</dbReference>
<name>A0A9C7PWP4_9RHOD</name>
<evidence type="ECO:0000313" key="1">
    <source>
        <dbReference type="EMBL" id="GJQ12253.1"/>
    </source>
</evidence>
<dbReference type="AlphaFoldDB" id="A0A9C7PWP4"/>
<dbReference type="Proteomes" id="UP001061958">
    <property type="component" value="Unassembled WGS sequence"/>
</dbReference>
<keyword evidence="2" id="KW-1185">Reference proteome</keyword>
<dbReference type="Gene3D" id="3.30.450.70">
    <property type="match status" value="1"/>
</dbReference>
<organism evidence="1 2">
    <name type="scientific">Galdieria partita</name>
    <dbReference type="NCBI Taxonomy" id="83374"/>
    <lineage>
        <taxon>Eukaryota</taxon>
        <taxon>Rhodophyta</taxon>
        <taxon>Bangiophyceae</taxon>
        <taxon>Galdieriales</taxon>
        <taxon>Galdieriaceae</taxon>
        <taxon>Galdieria</taxon>
    </lineage>
</organism>
<dbReference type="OrthoDB" id="10258445at2759"/>
<dbReference type="Pfam" id="PF04628">
    <property type="entry name" value="Sedlin_N"/>
    <property type="match status" value="1"/>
</dbReference>
<dbReference type="EMBL" id="BQMJ01000031">
    <property type="protein sequence ID" value="GJQ12253.1"/>
    <property type="molecule type" value="Genomic_DNA"/>
</dbReference>
<sequence>MSNPVASEVATESSSSPVVALAIVNHSNRPLFTRVYEHPELVLPSPRAGETREHQLHYLLFRSLDFIPGEGKSGREMTADGYLGCVNPEEPVPVFAYVTNTGLKILLATISRFTSDSKLKEVLRNIHKIYITILLNPFYVYDTPVSSEKFANKLEELRRAVK</sequence>
<dbReference type="InterPro" id="IPR006722">
    <property type="entry name" value="Sedlin"/>
</dbReference>
<evidence type="ECO:0000313" key="2">
    <source>
        <dbReference type="Proteomes" id="UP001061958"/>
    </source>
</evidence>
<protein>
    <recommendedName>
        <fullName evidence="3">Trafficking protein particle complex subunit</fullName>
    </recommendedName>
</protein>
<dbReference type="SUPFAM" id="SSF64356">
    <property type="entry name" value="SNARE-like"/>
    <property type="match status" value="1"/>
</dbReference>
<accession>A0A9C7PWP4</accession>
<reference evidence="1" key="1">
    <citation type="journal article" date="2022" name="Proc. Natl. Acad. Sci. U.S.A.">
        <title>Life cycle and functional genomics of the unicellular red alga Galdieria for elucidating algal and plant evolution and industrial use.</title>
        <authorList>
            <person name="Hirooka S."/>
            <person name="Itabashi T."/>
            <person name="Ichinose T.M."/>
            <person name="Onuma R."/>
            <person name="Fujiwara T."/>
            <person name="Yamashita S."/>
            <person name="Jong L.W."/>
            <person name="Tomita R."/>
            <person name="Iwane A.H."/>
            <person name="Miyagishima S.Y."/>
        </authorList>
    </citation>
    <scope>NUCLEOTIDE SEQUENCE</scope>
    <source>
        <strain evidence="1">NBRC 102759</strain>
    </source>
</reference>
<proteinExistence type="predicted"/>
<dbReference type="InterPro" id="IPR011012">
    <property type="entry name" value="Longin-like_dom_sf"/>
</dbReference>
<comment type="caution">
    <text evidence="1">The sequence shown here is derived from an EMBL/GenBank/DDBJ whole genome shotgun (WGS) entry which is preliminary data.</text>
</comment>
<evidence type="ECO:0008006" key="3">
    <source>
        <dbReference type="Google" id="ProtNLM"/>
    </source>
</evidence>